<accession>A0A2A2H2F8</accession>
<keyword evidence="2" id="KW-1185">Reference proteome</keyword>
<dbReference type="Proteomes" id="UP000217784">
    <property type="component" value="Unassembled WGS sequence"/>
</dbReference>
<proteinExistence type="predicted"/>
<protein>
    <submittedName>
        <fullName evidence="1">Uncharacterized protein</fullName>
    </submittedName>
</protein>
<dbReference type="EMBL" id="LMVM01000038">
    <property type="protein sequence ID" value="PAV03572.1"/>
    <property type="molecule type" value="Genomic_DNA"/>
</dbReference>
<organism evidence="1 2">
    <name type="scientific">Methanobacterium bryantii</name>
    <dbReference type="NCBI Taxonomy" id="2161"/>
    <lineage>
        <taxon>Archaea</taxon>
        <taxon>Methanobacteriati</taxon>
        <taxon>Methanobacteriota</taxon>
        <taxon>Methanomada group</taxon>
        <taxon>Methanobacteria</taxon>
        <taxon>Methanobacteriales</taxon>
        <taxon>Methanobacteriaceae</taxon>
        <taxon>Methanobacterium</taxon>
    </lineage>
</organism>
<evidence type="ECO:0000313" key="2">
    <source>
        <dbReference type="Proteomes" id="UP000217784"/>
    </source>
</evidence>
<comment type="caution">
    <text evidence="1">The sequence shown here is derived from an EMBL/GenBank/DDBJ whole genome shotgun (WGS) entry which is preliminary data.</text>
</comment>
<dbReference type="AlphaFoldDB" id="A0A2A2H2F8"/>
<name>A0A2A2H2F8_METBR</name>
<reference evidence="1 2" key="1">
    <citation type="journal article" date="2017" name="BMC Genomics">
        <title>Genomic analysis of methanogenic archaea reveals a shift towards energy conservation.</title>
        <authorList>
            <person name="Gilmore S.P."/>
            <person name="Henske J.K."/>
            <person name="Sexton J.A."/>
            <person name="Solomon K.V."/>
            <person name="Seppala S."/>
            <person name="Yoo J.I."/>
            <person name="Huyett L.M."/>
            <person name="Pressman A."/>
            <person name="Cogan J.Z."/>
            <person name="Kivenson V."/>
            <person name="Peng X."/>
            <person name="Tan Y."/>
            <person name="Valentine D.L."/>
            <person name="O'Malley M.A."/>
        </authorList>
    </citation>
    <scope>NUCLEOTIDE SEQUENCE [LARGE SCALE GENOMIC DNA]</scope>
    <source>
        <strain evidence="1 2">M.o.H.</strain>
    </source>
</reference>
<evidence type="ECO:0000313" key="1">
    <source>
        <dbReference type="EMBL" id="PAV03572.1"/>
    </source>
</evidence>
<gene>
    <name evidence="1" type="ORF">ASJ80_01055</name>
</gene>
<sequence>MEIKISDVPNASRLRTPKSKILEVGEKYLHFSKTTKNAKDFLEVLKIIRILEPQNFQFWRLKKTSQTLRVWSAKIFNFCKLRFSEPFENQRFSKARNCQNL</sequence>